<name>A0A4P9Y7D7_9FUNG</name>
<dbReference type="Proteomes" id="UP000267251">
    <property type="component" value="Unassembled WGS sequence"/>
</dbReference>
<gene>
    <name evidence="6" type="ORF">BJ684DRAFT_415</name>
</gene>
<sequence length="216" mass="23972">FSQLIDHGQRSLGTFSQRYITNEYYYRQGGPIILYINGEDELNYWAIEGQVADLAQATGGLLVALEHRYFGQSLPFSEFTTKNMQYLTTDQALKDLARFIQSFKGTSKAQINPSSRWIVVGGSYAGNLAAWMRLTYPDLVFAAYSSSAPVKAKLDFFEYDMAVHDGLPSVCASALSNATIHMDTILMSNTIASQKAKETLKARFGLEAVKDDVSFA</sequence>
<keyword evidence="3" id="KW-0732">Signal</keyword>
<dbReference type="GO" id="GO:0006508">
    <property type="term" value="P:proteolysis"/>
    <property type="evidence" value="ECO:0007669"/>
    <property type="project" value="UniProtKB-KW"/>
</dbReference>
<dbReference type="AlphaFoldDB" id="A0A4P9Y7D7"/>
<proteinExistence type="inferred from homology"/>
<dbReference type="InterPro" id="IPR029058">
    <property type="entry name" value="AB_hydrolase_fold"/>
</dbReference>
<evidence type="ECO:0000256" key="1">
    <source>
        <dbReference type="ARBA" id="ARBA00011079"/>
    </source>
</evidence>
<keyword evidence="4" id="KW-0378">Hydrolase</keyword>
<keyword evidence="5" id="KW-0325">Glycoprotein</keyword>
<evidence type="ECO:0000256" key="4">
    <source>
        <dbReference type="ARBA" id="ARBA00022801"/>
    </source>
</evidence>
<reference evidence="7" key="1">
    <citation type="journal article" date="2018" name="Nat. Microbiol.">
        <title>Leveraging single-cell genomics to expand the fungal tree of life.</title>
        <authorList>
            <person name="Ahrendt S.R."/>
            <person name="Quandt C.A."/>
            <person name="Ciobanu D."/>
            <person name="Clum A."/>
            <person name="Salamov A."/>
            <person name="Andreopoulos B."/>
            <person name="Cheng J.F."/>
            <person name="Woyke T."/>
            <person name="Pelin A."/>
            <person name="Henrissat B."/>
            <person name="Reynolds N.K."/>
            <person name="Benny G.L."/>
            <person name="Smith M.E."/>
            <person name="James T.Y."/>
            <person name="Grigoriev I.V."/>
        </authorList>
    </citation>
    <scope>NUCLEOTIDE SEQUENCE [LARGE SCALE GENOMIC DNA]</scope>
</reference>
<protein>
    <submittedName>
        <fullName evidence="6">Peptidase S28</fullName>
    </submittedName>
</protein>
<dbReference type="OrthoDB" id="1735038at2759"/>
<dbReference type="EMBL" id="KZ987808">
    <property type="protein sequence ID" value="RKP14644.1"/>
    <property type="molecule type" value="Genomic_DNA"/>
</dbReference>
<evidence type="ECO:0000313" key="7">
    <source>
        <dbReference type="Proteomes" id="UP000267251"/>
    </source>
</evidence>
<keyword evidence="2" id="KW-0645">Protease</keyword>
<feature type="non-terminal residue" evidence="6">
    <location>
        <position position="1"/>
    </location>
</feature>
<evidence type="ECO:0000256" key="2">
    <source>
        <dbReference type="ARBA" id="ARBA00022670"/>
    </source>
</evidence>
<dbReference type="PANTHER" id="PTHR11010:SF117">
    <property type="entry name" value="SERINE PROTEASE 16"/>
    <property type="match status" value="1"/>
</dbReference>
<feature type="non-terminal residue" evidence="6">
    <location>
        <position position="216"/>
    </location>
</feature>
<comment type="similarity">
    <text evidence="1">Belongs to the peptidase S28 family.</text>
</comment>
<evidence type="ECO:0000256" key="3">
    <source>
        <dbReference type="ARBA" id="ARBA00022729"/>
    </source>
</evidence>
<dbReference type="GO" id="GO:0070008">
    <property type="term" value="F:serine-type exopeptidase activity"/>
    <property type="evidence" value="ECO:0007669"/>
    <property type="project" value="InterPro"/>
</dbReference>
<organism evidence="6 7">
    <name type="scientific">Piptocephalis cylindrospora</name>
    <dbReference type="NCBI Taxonomy" id="1907219"/>
    <lineage>
        <taxon>Eukaryota</taxon>
        <taxon>Fungi</taxon>
        <taxon>Fungi incertae sedis</taxon>
        <taxon>Zoopagomycota</taxon>
        <taxon>Zoopagomycotina</taxon>
        <taxon>Zoopagomycetes</taxon>
        <taxon>Zoopagales</taxon>
        <taxon>Piptocephalidaceae</taxon>
        <taxon>Piptocephalis</taxon>
    </lineage>
</organism>
<accession>A0A4P9Y7D7</accession>
<dbReference type="Pfam" id="PF05577">
    <property type="entry name" value="Peptidase_S28"/>
    <property type="match status" value="1"/>
</dbReference>
<dbReference type="InterPro" id="IPR008758">
    <property type="entry name" value="Peptidase_S28"/>
</dbReference>
<dbReference type="SUPFAM" id="SSF53474">
    <property type="entry name" value="alpha/beta-Hydrolases"/>
    <property type="match status" value="1"/>
</dbReference>
<evidence type="ECO:0000256" key="5">
    <source>
        <dbReference type="ARBA" id="ARBA00023180"/>
    </source>
</evidence>
<dbReference type="PANTHER" id="PTHR11010">
    <property type="entry name" value="PROTEASE S28 PRO-X CARBOXYPEPTIDASE-RELATED"/>
    <property type="match status" value="1"/>
</dbReference>
<evidence type="ECO:0000313" key="6">
    <source>
        <dbReference type="EMBL" id="RKP14644.1"/>
    </source>
</evidence>
<keyword evidence="7" id="KW-1185">Reference proteome</keyword>
<dbReference type="GO" id="GO:0008239">
    <property type="term" value="F:dipeptidyl-peptidase activity"/>
    <property type="evidence" value="ECO:0007669"/>
    <property type="project" value="TreeGrafter"/>
</dbReference>
<dbReference type="Gene3D" id="3.40.50.1820">
    <property type="entry name" value="alpha/beta hydrolase"/>
    <property type="match status" value="1"/>
</dbReference>